<comment type="caution">
    <text evidence="2">The sequence shown here is derived from an EMBL/GenBank/DDBJ whole genome shotgun (WGS) entry which is preliminary data.</text>
</comment>
<dbReference type="GeneID" id="38776170"/>
<feature type="compositionally biased region" description="Low complexity" evidence="1">
    <location>
        <begin position="139"/>
        <end position="151"/>
    </location>
</feature>
<name>A0A401GAT5_9APHY</name>
<dbReference type="Proteomes" id="UP000287166">
    <property type="component" value="Unassembled WGS sequence"/>
</dbReference>
<feature type="compositionally biased region" description="Pro residues" evidence="1">
    <location>
        <begin position="182"/>
        <end position="191"/>
    </location>
</feature>
<feature type="region of interest" description="Disordered" evidence="1">
    <location>
        <begin position="170"/>
        <end position="191"/>
    </location>
</feature>
<gene>
    <name evidence="2" type="ORF">SCP_0204500</name>
</gene>
<dbReference type="InParanoid" id="A0A401GAT5"/>
<dbReference type="RefSeq" id="XP_027610166.1">
    <property type="nucleotide sequence ID" value="XM_027754365.1"/>
</dbReference>
<proteinExistence type="predicted"/>
<feature type="region of interest" description="Disordered" evidence="1">
    <location>
        <begin position="131"/>
        <end position="151"/>
    </location>
</feature>
<evidence type="ECO:0000256" key="1">
    <source>
        <dbReference type="SAM" id="MobiDB-lite"/>
    </source>
</evidence>
<reference evidence="2 3" key="1">
    <citation type="journal article" date="2018" name="Sci. Rep.">
        <title>Genome sequence of the cauliflower mushroom Sparassis crispa (Hanabiratake) and its association with beneficial usage.</title>
        <authorList>
            <person name="Kiyama R."/>
            <person name="Furutani Y."/>
            <person name="Kawaguchi K."/>
            <person name="Nakanishi T."/>
        </authorList>
    </citation>
    <scope>NUCLEOTIDE SEQUENCE [LARGE SCALE GENOMIC DNA]</scope>
</reference>
<keyword evidence="3" id="KW-1185">Reference proteome</keyword>
<accession>A0A401GAT5</accession>
<evidence type="ECO:0000313" key="3">
    <source>
        <dbReference type="Proteomes" id="UP000287166"/>
    </source>
</evidence>
<dbReference type="AlphaFoldDB" id="A0A401GAT5"/>
<evidence type="ECO:0000313" key="2">
    <source>
        <dbReference type="EMBL" id="GBE79253.1"/>
    </source>
</evidence>
<organism evidence="2 3">
    <name type="scientific">Sparassis crispa</name>
    <dbReference type="NCBI Taxonomy" id="139825"/>
    <lineage>
        <taxon>Eukaryota</taxon>
        <taxon>Fungi</taxon>
        <taxon>Dikarya</taxon>
        <taxon>Basidiomycota</taxon>
        <taxon>Agaricomycotina</taxon>
        <taxon>Agaricomycetes</taxon>
        <taxon>Polyporales</taxon>
        <taxon>Sparassidaceae</taxon>
        <taxon>Sparassis</taxon>
    </lineage>
</organism>
<protein>
    <submittedName>
        <fullName evidence="2">Uncharacterized protein</fullName>
    </submittedName>
</protein>
<dbReference type="EMBL" id="BFAD01000002">
    <property type="protein sequence ID" value="GBE79253.1"/>
    <property type="molecule type" value="Genomic_DNA"/>
</dbReference>
<sequence length="191" mass="21220">MSTIVSPLSLLRRASDSPITTPQTCAPYQLVPPITVAPHFPVDPDQAPPYSLPFNTAAVVRDRPRSFALTSRSIRSSDFPIPARTPRTFERKYLALLRTHHPALLAHVELVVLYFFPFVHASPRRAHGLRSPLTRRAPSHSPSFIPHSPSLHRCQLSPQLVIRIISGSQERSLDNSPSTTPRSPPCSSPYL</sequence>